<organism evidence="4 5">
    <name type="scientific">Rhamnella rubrinervis</name>
    <dbReference type="NCBI Taxonomy" id="2594499"/>
    <lineage>
        <taxon>Eukaryota</taxon>
        <taxon>Viridiplantae</taxon>
        <taxon>Streptophyta</taxon>
        <taxon>Embryophyta</taxon>
        <taxon>Tracheophyta</taxon>
        <taxon>Spermatophyta</taxon>
        <taxon>Magnoliopsida</taxon>
        <taxon>eudicotyledons</taxon>
        <taxon>Gunneridae</taxon>
        <taxon>Pentapetalae</taxon>
        <taxon>rosids</taxon>
        <taxon>fabids</taxon>
        <taxon>Rosales</taxon>
        <taxon>Rhamnaceae</taxon>
        <taxon>rhamnoid group</taxon>
        <taxon>Rhamneae</taxon>
        <taxon>Rhamnella</taxon>
    </lineage>
</organism>
<dbReference type="InterPro" id="IPR051044">
    <property type="entry name" value="MAG_DAG_Lipase"/>
</dbReference>
<feature type="region of interest" description="Disordered" evidence="1">
    <location>
        <begin position="65"/>
        <end position="88"/>
    </location>
</feature>
<evidence type="ECO:0000256" key="2">
    <source>
        <dbReference type="SAM" id="Phobius"/>
    </source>
</evidence>
<evidence type="ECO:0000259" key="3">
    <source>
        <dbReference type="Pfam" id="PF12146"/>
    </source>
</evidence>
<feature type="domain" description="Serine aminopeptidase S33" evidence="3">
    <location>
        <begin position="162"/>
        <end position="399"/>
    </location>
</feature>
<gene>
    <name evidence="4" type="ORF">FNV43_RR21070</name>
</gene>
<keyword evidence="5" id="KW-1185">Reference proteome</keyword>
<dbReference type="InterPro" id="IPR000073">
    <property type="entry name" value="AB_hydrolase_1"/>
</dbReference>
<evidence type="ECO:0000313" key="4">
    <source>
        <dbReference type="EMBL" id="KAF3438308.1"/>
    </source>
</evidence>
<dbReference type="AlphaFoldDB" id="A0A8K0E007"/>
<reference evidence="4" key="1">
    <citation type="submission" date="2020-03" db="EMBL/GenBank/DDBJ databases">
        <title>A high-quality chromosome-level genome assembly of a woody plant with both climbing and erect habits, Rhamnella rubrinervis.</title>
        <authorList>
            <person name="Lu Z."/>
            <person name="Yang Y."/>
            <person name="Zhu X."/>
            <person name="Sun Y."/>
        </authorList>
    </citation>
    <scope>NUCLEOTIDE SEQUENCE</scope>
    <source>
        <strain evidence="4">BYM</strain>
        <tissue evidence="4">Leaf</tissue>
    </source>
</reference>
<dbReference type="EMBL" id="VOIH02000009">
    <property type="protein sequence ID" value="KAF3438308.1"/>
    <property type="molecule type" value="Genomic_DNA"/>
</dbReference>
<dbReference type="InterPro" id="IPR029058">
    <property type="entry name" value="AB_hydrolase_fold"/>
</dbReference>
<dbReference type="Proteomes" id="UP000796880">
    <property type="component" value="Unassembled WGS sequence"/>
</dbReference>
<dbReference type="InterPro" id="IPR022742">
    <property type="entry name" value="Hydrolase_4"/>
</dbReference>
<name>A0A8K0E007_9ROSA</name>
<dbReference type="SUPFAM" id="SSF53474">
    <property type="entry name" value="alpha/beta-Hydrolases"/>
    <property type="match status" value="1"/>
</dbReference>
<keyword evidence="2" id="KW-0812">Transmembrane</keyword>
<dbReference type="FunFam" id="3.40.50.1820:FF:000111">
    <property type="entry name" value="Alpha/beta-Hydrolases superfamily protein"/>
    <property type="match status" value="1"/>
</dbReference>
<comment type="caution">
    <text evidence="4">The sequence shown here is derived from an EMBL/GenBank/DDBJ whole genome shotgun (WGS) entry which is preliminary data.</text>
</comment>
<dbReference type="Gene3D" id="3.40.50.1820">
    <property type="entry name" value="alpha/beta hydrolase"/>
    <property type="match status" value="1"/>
</dbReference>
<dbReference type="PRINTS" id="PR00111">
    <property type="entry name" value="ABHYDROLASE"/>
</dbReference>
<feature type="compositionally biased region" description="Basic and acidic residues" evidence="1">
    <location>
        <begin position="73"/>
        <end position="84"/>
    </location>
</feature>
<keyword evidence="2" id="KW-0472">Membrane</keyword>
<sequence>MAIESAFKAIEATSSSQATLILTSGASGRINALLSLRAWRSLVMLINAFLLVLLLPFRGRKRTASSIASSAERPPKDEKQESGSHRKGAVVRVPATIIPWKSSASSSTVVAVDPEVAARRALAVRRVVRDGDENSVREYSLFVTARGDTVFTQSWTPVSVQIRGLVILLHGLNEHSGRYSDFAKQLNANGYKVYAMDWIGHGGTDGLHGYVHSLDYAVADTKSFIKKVVGDNPGLRCFCFGHSTGGAIILKAVLDPKVEACVAGIVLTSPAVGVQPSHPIFVVLAPIVSFLLPKYQISAAYKKGLPVCRDPEALFNKYSDPLVHTGSIRVRTGYEILRISSYLQQNLRKLKVPFLVLHGTADNVTDHEASRKLYEEASSNDKTIKLFEGFLHDLLFEPERDYIVRDIIEWLNYRL</sequence>
<dbReference type="OrthoDB" id="2498029at2759"/>
<dbReference type="PANTHER" id="PTHR11614">
    <property type="entry name" value="PHOSPHOLIPASE-RELATED"/>
    <property type="match status" value="1"/>
</dbReference>
<evidence type="ECO:0000256" key="1">
    <source>
        <dbReference type="SAM" id="MobiDB-lite"/>
    </source>
</evidence>
<accession>A0A8K0E007</accession>
<keyword evidence="2" id="KW-1133">Transmembrane helix</keyword>
<feature type="transmembrane region" description="Helical" evidence="2">
    <location>
        <begin position="38"/>
        <end position="57"/>
    </location>
</feature>
<protein>
    <recommendedName>
        <fullName evidence="3">Serine aminopeptidase S33 domain-containing protein</fullName>
    </recommendedName>
</protein>
<dbReference type="Pfam" id="PF12146">
    <property type="entry name" value="Hydrolase_4"/>
    <property type="match status" value="1"/>
</dbReference>
<proteinExistence type="predicted"/>
<evidence type="ECO:0000313" key="5">
    <source>
        <dbReference type="Proteomes" id="UP000796880"/>
    </source>
</evidence>